<sequence>MSIETLLYWVGVAAVAVNALTGVLDSARRQMDLIGALLVAVATALGGGTVRDLLLDRHVFWVVDQTYLAVALGTAVLTFFIARSCRVPPRLFLIPDAIGLALFTIVGTQVALQWHAPWLVASLMGVITGAIGGVLRDVLCNDVPLIFLQGELYASAAWAGALTMITLQEAGVAPVYASWAGMAIVLGLRLAAMHFRLVLPTLPQQRKG</sequence>
<keyword evidence="3" id="KW-1003">Cell membrane</keyword>
<evidence type="ECO:0000259" key="8">
    <source>
        <dbReference type="Pfam" id="PF03458"/>
    </source>
</evidence>
<keyword evidence="4 7" id="KW-0812">Transmembrane</keyword>
<dbReference type="Pfam" id="PF03458">
    <property type="entry name" value="Gly_transporter"/>
    <property type="match status" value="2"/>
</dbReference>
<dbReference type="AlphaFoldDB" id="A0A011PTN8"/>
<comment type="caution">
    <text evidence="9">The sequence shown here is derived from an EMBL/GenBank/DDBJ whole genome shotgun (WGS) entry which is preliminary data.</text>
</comment>
<dbReference type="InterPro" id="IPR005115">
    <property type="entry name" value="Gly_transporter"/>
</dbReference>
<feature type="transmembrane region" description="Helical" evidence="7">
    <location>
        <begin position="179"/>
        <end position="199"/>
    </location>
</feature>
<keyword evidence="10" id="KW-1185">Reference proteome</keyword>
<dbReference type="PANTHER" id="PTHR30506">
    <property type="entry name" value="INNER MEMBRANE PROTEIN"/>
    <property type="match status" value="1"/>
</dbReference>
<feature type="transmembrane region" description="Helical" evidence="7">
    <location>
        <begin position="62"/>
        <end position="82"/>
    </location>
</feature>
<dbReference type="PATRIC" id="fig|1454001.3.peg.57"/>
<evidence type="ECO:0000256" key="1">
    <source>
        <dbReference type="ARBA" id="ARBA00004651"/>
    </source>
</evidence>
<reference evidence="9" key="1">
    <citation type="submission" date="2014-02" db="EMBL/GenBank/DDBJ databases">
        <title>Expanding our view of genomic diversity in Candidatus Accumulibacter clades.</title>
        <authorList>
            <person name="Skennerton C.T."/>
            <person name="Barr J.J."/>
            <person name="Slater F.R."/>
            <person name="Bond P.L."/>
            <person name="Tyson G.W."/>
        </authorList>
    </citation>
    <scope>NUCLEOTIDE SEQUENCE [LARGE SCALE GENOMIC DNA]</scope>
</reference>
<name>A0A011PTN8_9PROT</name>
<feature type="domain" description="Glycine transporter" evidence="8">
    <location>
        <begin position="9"/>
        <end position="82"/>
    </location>
</feature>
<evidence type="ECO:0000313" key="9">
    <source>
        <dbReference type="EMBL" id="EXI69729.1"/>
    </source>
</evidence>
<dbReference type="EMBL" id="JFAX01000001">
    <property type="protein sequence ID" value="EXI69729.1"/>
    <property type="molecule type" value="Genomic_DNA"/>
</dbReference>
<feature type="transmembrane region" description="Helical" evidence="7">
    <location>
        <begin position="118"/>
        <end position="139"/>
    </location>
</feature>
<feature type="domain" description="Glycine transporter" evidence="8">
    <location>
        <begin position="94"/>
        <end position="168"/>
    </location>
</feature>
<evidence type="ECO:0000256" key="5">
    <source>
        <dbReference type="ARBA" id="ARBA00022989"/>
    </source>
</evidence>
<dbReference type="GO" id="GO:0005886">
    <property type="term" value="C:plasma membrane"/>
    <property type="evidence" value="ECO:0007669"/>
    <property type="project" value="UniProtKB-SubCell"/>
</dbReference>
<feature type="transmembrane region" description="Helical" evidence="7">
    <location>
        <begin position="146"/>
        <end position="167"/>
    </location>
</feature>
<dbReference type="PANTHER" id="PTHR30506:SF3">
    <property type="entry name" value="UPF0126 INNER MEMBRANE PROTEIN YADS-RELATED"/>
    <property type="match status" value="1"/>
</dbReference>
<feature type="transmembrane region" description="Helical" evidence="7">
    <location>
        <begin position="91"/>
        <end position="112"/>
    </location>
</feature>
<protein>
    <submittedName>
        <fullName evidence="9">Membrane protein</fullName>
    </submittedName>
</protein>
<evidence type="ECO:0000256" key="7">
    <source>
        <dbReference type="SAM" id="Phobius"/>
    </source>
</evidence>
<proteinExistence type="inferred from homology"/>
<evidence type="ECO:0000256" key="6">
    <source>
        <dbReference type="ARBA" id="ARBA00023136"/>
    </source>
</evidence>
<feature type="transmembrane region" description="Helical" evidence="7">
    <location>
        <begin position="6"/>
        <end position="24"/>
    </location>
</feature>
<evidence type="ECO:0000256" key="2">
    <source>
        <dbReference type="ARBA" id="ARBA00008193"/>
    </source>
</evidence>
<evidence type="ECO:0000256" key="3">
    <source>
        <dbReference type="ARBA" id="ARBA00022475"/>
    </source>
</evidence>
<dbReference type="STRING" id="1454001.AW08_00222"/>
<organism evidence="9 10">
    <name type="scientific">Candidatus Accumulibacter adjunctus</name>
    <dbReference type="NCBI Taxonomy" id="1454001"/>
    <lineage>
        <taxon>Bacteria</taxon>
        <taxon>Pseudomonadati</taxon>
        <taxon>Pseudomonadota</taxon>
        <taxon>Betaproteobacteria</taxon>
        <taxon>Candidatus Accumulibacter</taxon>
    </lineage>
</organism>
<dbReference type="Proteomes" id="UP000020218">
    <property type="component" value="Unassembled WGS sequence"/>
</dbReference>
<accession>A0A011PTN8</accession>
<evidence type="ECO:0000313" key="10">
    <source>
        <dbReference type="Proteomes" id="UP000020218"/>
    </source>
</evidence>
<keyword evidence="6 7" id="KW-0472">Membrane</keyword>
<feature type="transmembrane region" description="Helical" evidence="7">
    <location>
        <begin position="31"/>
        <end position="50"/>
    </location>
</feature>
<evidence type="ECO:0000256" key="4">
    <source>
        <dbReference type="ARBA" id="ARBA00022692"/>
    </source>
</evidence>
<keyword evidence="5 7" id="KW-1133">Transmembrane helix</keyword>
<comment type="subcellular location">
    <subcellularLocation>
        <location evidence="1">Cell membrane</location>
        <topology evidence="1">Multi-pass membrane protein</topology>
    </subcellularLocation>
</comment>
<comment type="similarity">
    <text evidence="2">Belongs to the UPF0126 family.</text>
</comment>
<gene>
    <name evidence="9" type="ORF">AW08_00222</name>
</gene>